<keyword evidence="2" id="KW-1133">Transmembrane helix</keyword>
<keyword evidence="4" id="KW-1185">Reference proteome</keyword>
<comment type="caution">
    <text evidence="3">The sequence shown here is derived from an EMBL/GenBank/DDBJ whole genome shotgun (WGS) entry which is preliminary data.</text>
</comment>
<evidence type="ECO:0000313" key="3">
    <source>
        <dbReference type="EMBL" id="KAG0019170.1"/>
    </source>
</evidence>
<organism evidence="3 4">
    <name type="scientific">Entomortierella chlamydospora</name>
    <dbReference type="NCBI Taxonomy" id="101097"/>
    <lineage>
        <taxon>Eukaryota</taxon>
        <taxon>Fungi</taxon>
        <taxon>Fungi incertae sedis</taxon>
        <taxon>Mucoromycota</taxon>
        <taxon>Mortierellomycotina</taxon>
        <taxon>Mortierellomycetes</taxon>
        <taxon>Mortierellales</taxon>
        <taxon>Mortierellaceae</taxon>
        <taxon>Entomortierella</taxon>
    </lineage>
</organism>
<dbReference type="Proteomes" id="UP000703661">
    <property type="component" value="Unassembled WGS sequence"/>
</dbReference>
<feature type="transmembrane region" description="Helical" evidence="2">
    <location>
        <begin position="157"/>
        <end position="180"/>
    </location>
</feature>
<accession>A0A9P6T2I5</accession>
<dbReference type="EMBL" id="JAAAID010000306">
    <property type="protein sequence ID" value="KAG0019170.1"/>
    <property type="molecule type" value="Genomic_DNA"/>
</dbReference>
<keyword evidence="2" id="KW-0472">Membrane</keyword>
<evidence type="ECO:0000256" key="1">
    <source>
        <dbReference type="SAM" id="MobiDB-lite"/>
    </source>
</evidence>
<feature type="non-terminal residue" evidence="3">
    <location>
        <position position="309"/>
    </location>
</feature>
<reference evidence="3" key="1">
    <citation type="journal article" date="2020" name="Fungal Divers.">
        <title>Resolving the Mortierellaceae phylogeny through synthesis of multi-gene phylogenetics and phylogenomics.</title>
        <authorList>
            <person name="Vandepol N."/>
            <person name="Liber J."/>
            <person name="Desiro A."/>
            <person name="Na H."/>
            <person name="Kennedy M."/>
            <person name="Barry K."/>
            <person name="Grigoriev I.V."/>
            <person name="Miller A.N."/>
            <person name="O'Donnell K."/>
            <person name="Stajich J.E."/>
            <person name="Bonito G."/>
        </authorList>
    </citation>
    <scope>NUCLEOTIDE SEQUENCE</scope>
    <source>
        <strain evidence="3">NRRL 2769</strain>
    </source>
</reference>
<keyword evidence="2" id="KW-0812">Transmembrane</keyword>
<gene>
    <name evidence="3" type="ORF">BGZ80_006219</name>
</gene>
<feature type="region of interest" description="Disordered" evidence="1">
    <location>
        <begin position="248"/>
        <end position="309"/>
    </location>
</feature>
<protein>
    <submittedName>
        <fullName evidence="3">Uncharacterized protein</fullName>
    </submittedName>
</protein>
<evidence type="ECO:0000256" key="2">
    <source>
        <dbReference type="SAM" id="Phobius"/>
    </source>
</evidence>
<name>A0A9P6T2I5_9FUNG</name>
<feature type="region of interest" description="Disordered" evidence="1">
    <location>
        <begin position="209"/>
        <end position="229"/>
    </location>
</feature>
<evidence type="ECO:0000313" key="4">
    <source>
        <dbReference type="Proteomes" id="UP000703661"/>
    </source>
</evidence>
<proteinExistence type="predicted"/>
<dbReference type="AlphaFoldDB" id="A0A9P6T2I5"/>
<feature type="compositionally biased region" description="Polar residues" evidence="1">
    <location>
        <begin position="260"/>
        <end position="287"/>
    </location>
</feature>
<sequence>MSVTPSNWSIVQVTPQTPADSFETDTLLVYNDDACTVPSHDTSAQVLPMIVVTTYYRYRAPLSFKWVRYSTLAPNTTTTTTTPGSTSTHLTKTSTNPSQPTSTSTTTTTVEALPTATYRPSFQTSILPPKPTLWWNRPCSHNSTACKPQNDNTTRNVIIVGVTVSLLALGFLAAGAYYIYRTFYSSPDSDSANNITSSDAIFKTNTRSNTSTLNRMNPGNNSSSSSTGDITGYNSSYVYNHDEDESVPPKFMFDHRHDNINTNRNPKLFNESPSSSRAAQQQHTNPSIHIPLQPRTSGGGQISPSSELS</sequence>
<feature type="compositionally biased region" description="Low complexity" evidence="1">
    <location>
        <begin position="209"/>
        <end position="226"/>
    </location>
</feature>
<feature type="region of interest" description="Disordered" evidence="1">
    <location>
        <begin position="75"/>
        <end position="108"/>
    </location>
</feature>